<gene>
    <name evidence="1" type="ORF">SDC9_201010</name>
</gene>
<comment type="caution">
    <text evidence="1">The sequence shown here is derived from an EMBL/GenBank/DDBJ whole genome shotgun (WGS) entry which is preliminary data.</text>
</comment>
<reference evidence="1" key="1">
    <citation type="submission" date="2019-08" db="EMBL/GenBank/DDBJ databases">
        <authorList>
            <person name="Kucharzyk K."/>
            <person name="Murdoch R.W."/>
            <person name="Higgins S."/>
            <person name="Loffler F."/>
        </authorList>
    </citation>
    <scope>NUCLEOTIDE SEQUENCE</scope>
</reference>
<evidence type="ECO:0000313" key="1">
    <source>
        <dbReference type="EMBL" id="MPN53346.1"/>
    </source>
</evidence>
<dbReference type="EMBL" id="VSSQ01120394">
    <property type="protein sequence ID" value="MPN53346.1"/>
    <property type="molecule type" value="Genomic_DNA"/>
</dbReference>
<accession>A0A645IQH5</accession>
<dbReference type="AlphaFoldDB" id="A0A645IQH5"/>
<proteinExistence type="predicted"/>
<name>A0A645IQH5_9ZZZZ</name>
<sequence>MTAHRVDRVFCRIMNSSGQANRMRTELVEVSDNVLLGHGAAVAGGAVLFLLRELEQPGFDPGVMRGVTALACVVAHRLKIRVWPWVQSRPIPGFGRNRMAGGIPAIHIVTGNTKG</sequence>
<protein>
    <submittedName>
        <fullName evidence="1">Uncharacterized protein</fullName>
    </submittedName>
</protein>
<organism evidence="1">
    <name type="scientific">bioreactor metagenome</name>
    <dbReference type="NCBI Taxonomy" id="1076179"/>
    <lineage>
        <taxon>unclassified sequences</taxon>
        <taxon>metagenomes</taxon>
        <taxon>ecological metagenomes</taxon>
    </lineage>
</organism>